<gene>
    <name evidence="1" type="ORF">HY618_08280</name>
</gene>
<dbReference type="EMBL" id="JACQRX010000360">
    <property type="protein sequence ID" value="MBI4252442.1"/>
    <property type="molecule type" value="Genomic_DNA"/>
</dbReference>
<protein>
    <submittedName>
        <fullName evidence="1">Uncharacterized protein</fullName>
    </submittedName>
</protein>
<evidence type="ECO:0000313" key="1">
    <source>
        <dbReference type="EMBL" id="MBI4252442.1"/>
    </source>
</evidence>
<dbReference type="Proteomes" id="UP000752292">
    <property type="component" value="Unassembled WGS sequence"/>
</dbReference>
<feature type="non-terminal residue" evidence="1">
    <location>
        <position position="58"/>
    </location>
</feature>
<accession>A0A933E8F9</accession>
<reference evidence="1" key="1">
    <citation type="submission" date="2020-07" db="EMBL/GenBank/DDBJ databases">
        <title>Huge and variable diversity of episymbiotic CPR bacteria and DPANN archaea in groundwater ecosystems.</title>
        <authorList>
            <person name="He C.Y."/>
            <person name="Keren R."/>
            <person name="Whittaker M."/>
            <person name="Farag I.F."/>
            <person name="Doudna J."/>
            <person name="Cate J.H.D."/>
            <person name="Banfield J.F."/>
        </authorList>
    </citation>
    <scope>NUCLEOTIDE SEQUENCE</scope>
    <source>
        <strain evidence="1">NC_groundwater_1370_Ag_S-0.2um_69_93</strain>
    </source>
</reference>
<organism evidence="1 2">
    <name type="scientific">Tectimicrobiota bacterium</name>
    <dbReference type="NCBI Taxonomy" id="2528274"/>
    <lineage>
        <taxon>Bacteria</taxon>
        <taxon>Pseudomonadati</taxon>
        <taxon>Nitrospinota/Tectimicrobiota group</taxon>
        <taxon>Candidatus Tectimicrobiota</taxon>
    </lineage>
</organism>
<proteinExistence type="predicted"/>
<name>A0A933E8F9_UNCTE</name>
<dbReference type="InterPro" id="IPR023393">
    <property type="entry name" value="START-like_dom_sf"/>
</dbReference>
<evidence type="ECO:0000313" key="2">
    <source>
        <dbReference type="Proteomes" id="UP000752292"/>
    </source>
</evidence>
<dbReference type="SUPFAM" id="SSF55961">
    <property type="entry name" value="Bet v1-like"/>
    <property type="match status" value="1"/>
</dbReference>
<sequence length="58" mass="6376">MPPVVVLQQIKAPVEKVFAFVGNVLTHPQIAPFCKEVRITSPGGHKGAGTRFHQIFHD</sequence>
<dbReference type="AlphaFoldDB" id="A0A933E8F9"/>
<comment type="caution">
    <text evidence="1">The sequence shown here is derived from an EMBL/GenBank/DDBJ whole genome shotgun (WGS) entry which is preliminary data.</text>
</comment>
<dbReference type="Gene3D" id="3.30.530.20">
    <property type="match status" value="1"/>
</dbReference>